<proteinExistence type="predicted"/>
<dbReference type="AlphaFoldDB" id="A0A427TRR2"/>
<evidence type="ECO:0000313" key="2">
    <source>
        <dbReference type="EMBL" id="RSD27110.1"/>
    </source>
</evidence>
<evidence type="ECO:0000259" key="1">
    <source>
        <dbReference type="PROSITE" id="PS50965"/>
    </source>
</evidence>
<gene>
    <name evidence="2" type="ORF">EJA10_11245</name>
</gene>
<dbReference type="OrthoDB" id="569879at2"/>
<comment type="caution">
    <text evidence="2">The sequence shown here is derived from an EMBL/GenBank/DDBJ whole genome shotgun (WGS) entry which is preliminary data.</text>
</comment>
<dbReference type="EMBL" id="RSFW01000013">
    <property type="protein sequence ID" value="RSD27110.1"/>
    <property type="molecule type" value="Genomic_DNA"/>
</dbReference>
<feature type="domain" description="NERD" evidence="1">
    <location>
        <begin position="48"/>
        <end position="164"/>
    </location>
</feature>
<dbReference type="Proteomes" id="UP000279911">
    <property type="component" value="Unassembled WGS sequence"/>
</dbReference>
<accession>A0A427TRR2</accession>
<dbReference type="PROSITE" id="PS50965">
    <property type="entry name" value="NERD"/>
    <property type="match status" value="1"/>
</dbReference>
<organism evidence="2 3">
    <name type="scientific">Mesobacillus subterraneus</name>
    <dbReference type="NCBI Taxonomy" id="285983"/>
    <lineage>
        <taxon>Bacteria</taxon>
        <taxon>Bacillati</taxon>
        <taxon>Bacillota</taxon>
        <taxon>Bacilli</taxon>
        <taxon>Bacillales</taxon>
        <taxon>Bacillaceae</taxon>
        <taxon>Mesobacillus</taxon>
    </lineage>
</organism>
<dbReference type="InterPro" id="IPR011528">
    <property type="entry name" value="NERD"/>
</dbReference>
<sequence>MIKEVINLIEKERTYPIRLRKYEALMNRILPNHPKLPFIEQDYKAWRSGYKGELQTDYRLSFLPEKGFHIFRDLRLTDGEWHFQIDTLILTIRYILLIETKNHKGTLYFDKDSEQMIQTKDEKEKSFDHPLIQVKMQAWHLKRWLKQYKFDVPPIYHLVVVSNSSTIIKTNDRPLNKVIVKGDVLLNRVLEIDEFTQSVIFTEKDVRRLSKLLIKKHTPHYPDVLKPYSLTHDDLQKGVQCPSCSTFGMKRERWVWQCPLCGHKSKTAHHKSLKEFFLLINPSINNQSCREFCPGITFKTASDLLSSMHLTHTGSKKGRIYHMPPDIETFFHLAKK</sequence>
<dbReference type="Pfam" id="PF08378">
    <property type="entry name" value="NERD"/>
    <property type="match status" value="1"/>
</dbReference>
<evidence type="ECO:0000313" key="3">
    <source>
        <dbReference type="Proteomes" id="UP000279911"/>
    </source>
</evidence>
<protein>
    <submittedName>
        <fullName evidence="2">NERD domain-containing protein</fullName>
    </submittedName>
</protein>
<name>A0A427TRR2_9BACI</name>
<reference evidence="3" key="1">
    <citation type="submission" date="2018-12" db="EMBL/GenBank/DDBJ databases">
        <title>Bacillus chawlae sp. nov., Bacillus glennii sp. nov., and Bacillus saganii sp. nov. Isolated from the Vehicle Assembly Building at Kennedy Space Center where the Viking Spacecraft were Assembled.</title>
        <authorList>
            <person name="Seuylemezian A."/>
            <person name="Vaishampayan P."/>
        </authorList>
    </citation>
    <scope>NUCLEOTIDE SEQUENCE [LARGE SCALE GENOMIC DNA]</scope>
    <source>
        <strain evidence="3">DSM 13966</strain>
    </source>
</reference>